<dbReference type="SFLD" id="SFLDG01017">
    <property type="entry name" value="Polyprenyl_Transferase_Like"/>
    <property type="match status" value="1"/>
</dbReference>
<sequence length="321" mass="35043">METLQQLSQYVSDQIAALKYPASMGGLKTQAAYALGAGGKHLRPVMTIATCMALGGTKTQALNQALGVEIFHNFTLVHDDVMDKSDTRRGKPTVWAKWDETSAILSGDAMLTLANMYVARSAGERLERVLDLFNTAAMEVYAGQELDMQFEDRLDVTTSEYLHMILLKTAALIRCACGLGVIMAGGDDATLEAMKAYAVGIGMAFQLRDDYLDTYGDAATFGKPIGGDILNDKKTWFLTSVLESDEADNIKAIISDKSLAPDAKIAAVKEIYDRLELPGKCTKLVEQYTKMAVMALDDTPMSDENKKFFTDIAESLKTRAI</sequence>
<dbReference type="InterPro" id="IPR033749">
    <property type="entry name" value="Polyprenyl_synt_CS"/>
</dbReference>
<evidence type="ECO:0000313" key="8">
    <source>
        <dbReference type="Proteomes" id="UP000711407"/>
    </source>
</evidence>
<dbReference type="GO" id="GO:0004659">
    <property type="term" value="F:prenyltransferase activity"/>
    <property type="evidence" value="ECO:0007669"/>
    <property type="project" value="InterPro"/>
</dbReference>
<dbReference type="Gene3D" id="1.10.600.10">
    <property type="entry name" value="Farnesyl Diphosphate Synthase"/>
    <property type="match status" value="1"/>
</dbReference>
<accession>A0A4Q0UAI8</accession>
<evidence type="ECO:0000256" key="2">
    <source>
        <dbReference type="ARBA" id="ARBA00006706"/>
    </source>
</evidence>
<dbReference type="SUPFAM" id="SSF48576">
    <property type="entry name" value="Terpenoid synthases"/>
    <property type="match status" value="1"/>
</dbReference>
<keyword evidence="3 6" id="KW-0808">Transferase</keyword>
<proteinExistence type="inferred from homology"/>
<keyword evidence="5" id="KW-0460">Magnesium</keyword>
<dbReference type="Proteomes" id="UP000711407">
    <property type="component" value="Unassembled WGS sequence"/>
</dbReference>
<dbReference type="CDD" id="cd00685">
    <property type="entry name" value="Trans_IPPS_HT"/>
    <property type="match status" value="1"/>
</dbReference>
<evidence type="ECO:0000256" key="6">
    <source>
        <dbReference type="RuleBase" id="RU004466"/>
    </source>
</evidence>
<dbReference type="PANTHER" id="PTHR12001:SF85">
    <property type="entry name" value="SHORT CHAIN ISOPRENYL DIPHOSPHATE SYNTHASE"/>
    <property type="match status" value="1"/>
</dbReference>
<comment type="cofactor">
    <cofactor evidence="1">
        <name>Mg(2+)</name>
        <dbReference type="ChEBI" id="CHEBI:18420"/>
    </cofactor>
</comment>
<evidence type="ECO:0000313" key="7">
    <source>
        <dbReference type="EMBL" id="HJE39564.1"/>
    </source>
</evidence>
<comment type="caution">
    <text evidence="7">The sequence shown here is derived from an EMBL/GenBank/DDBJ whole genome shotgun (WGS) entry which is preliminary data.</text>
</comment>
<dbReference type="Pfam" id="PF00348">
    <property type="entry name" value="polyprenyl_synt"/>
    <property type="match status" value="1"/>
</dbReference>
<keyword evidence="4" id="KW-0479">Metal-binding</keyword>
<dbReference type="AlphaFoldDB" id="A0A4Q0UAI8"/>
<dbReference type="InterPro" id="IPR008949">
    <property type="entry name" value="Isoprenoid_synthase_dom_sf"/>
</dbReference>
<reference evidence="7" key="1">
    <citation type="journal article" date="2021" name="PeerJ">
        <title>Extensive microbial diversity within the chicken gut microbiome revealed by metagenomics and culture.</title>
        <authorList>
            <person name="Gilroy R."/>
            <person name="Ravi A."/>
            <person name="Getino M."/>
            <person name="Pursley I."/>
            <person name="Horton D.L."/>
            <person name="Alikhan N.F."/>
            <person name="Baker D."/>
            <person name="Gharbi K."/>
            <person name="Hall N."/>
            <person name="Watson M."/>
            <person name="Adriaenssens E.M."/>
            <person name="Foster-Nyarko E."/>
            <person name="Jarju S."/>
            <person name="Secka A."/>
            <person name="Antonio M."/>
            <person name="Oren A."/>
            <person name="Chaudhuri R.R."/>
            <person name="La Ragione R."/>
            <person name="Hildebrand F."/>
            <person name="Pallen M.J."/>
        </authorList>
    </citation>
    <scope>NUCLEOTIDE SEQUENCE</scope>
    <source>
        <strain evidence="7">4100</strain>
    </source>
</reference>
<dbReference type="GO" id="GO:0046872">
    <property type="term" value="F:metal ion binding"/>
    <property type="evidence" value="ECO:0007669"/>
    <property type="project" value="UniProtKB-KW"/>
</dbReference>
<protein>
    <submittedName>
        <fullName evidence="7">Polyprenyl synthetase family protein</fullName>
    </submittedName>
</protein>
<dbReference type="PANTHER" id="PTHR12001">
    <property type="entry name" value="GERANYLGERANYL PYROPHOSPHATE SYNTHASE"/>
    <property type="match status" value="1"/>
</dbReference>
<gene>
    <name evidence="7" type="ORF">K8V47_07405</name>
</gene>
<comment type="similarity">
    <text evidence="2 6">Belongs to the FPP/GGPP synthase family.</text>
</comment>
<organism evidence="7 8">
    <name type="scientific">Candidatus Amulumruptor caecigallinarius</name>
    <dbReference type="NCBI Taxonomy" id="2109911"/>
    <lineage>
        <taxon>Bacteria</taxon>
        <taxon>Pseudomonadati</taxon>
        <taxon>Bacteroidota</taxon>
        <taxon>Bacteroidia</taxon>
        <taxon>Bacteroidales</taxon>
        <taxon>Muribaculaceae</taxon>
        <taxon>Candidatus Amulumruptor</taxon>
    </lineage>
</organism>
<dbReference type="SFLD" id="SFLDS00005">
    <property type="entry name" value="Isoprenoid_Synthase_Type_I"/>
    <property type="match status" value="1"/>
</dbReference>
<dbReference type="PROSITE" id="PS00444">
    <property type="entry name" value="POLYPRENYL_SYNTHASE_2"/>
    <property type="match status" value="1"/>
</dbReference>
<reference evidence="7" key="2">
    <citation type="submission" date="2021-09" db="EMBL/GenBank/DDBJ databases">
        <authorList>
            <person name="Gilroy R."/>
        </authorList>
    </citation>
    <scope>NUCLEOTIDE SEQUENCE</scope>
    <source>
        <strain evidence="7">4100</strain>
    </source>
</reference>
<evidence type="ECO:0000256" key="3">
    <source>
        <dbReference type="ARBA" id="ARBA00022679"/>
    </source>
</evidence>
<evidence type="ECO:0000256" key="1">
    <source>
        <dbReference type="ARBA" id="ARBA00001946"/>
    </source>
</evidence>
<dbReference type="InterPro" id="IPR000092">
    <property type="entry name" value="Polyprenyl_synt"/>
</dbReference>
<dbReference type="PROSITE" id="PS00723">
    <property type="entry name" value="POLYPRENYL_SYNTHASE_1"/>
    <property type="match status" value="1"/>
</dbReference>
<dbReference type="EMBL" id="DYXT01000038">
    <property type="protein sequence ID" value="HJE39564.1"/>
    <property type="molecule type" value="Genomic_DNA"/>
</dbReference>
<evidence type="ECO:0000256" key="5">
    <source>
        <dbReference type="ARBA" id="ARBA00022842"/>
    </source>
</evidence>
<evidence type="ECO:0000256" key="4">
    <source>
        <dbReference type="ARBA" id="ARBA00022723"/>
    </source>
</evidence>
<name>A0A4Q0UAI8_9BACT</name>
<dbReference type="GO" id="GO:0008299">
    <property type="term" value="P:isoprenoid biosynthetic process"/>
    <property type="evidence" value="ECO:0007669"/>
    <property type="project" value="InterPro"/>
</dbReference>